<dbReference type="InterPro" id="IPR020843">
    <property type="entry name" value="ER"/>
</dbReference>
<keyword evidence="5" id="KW-0560">Oxidoreductase</keyword>
<accession>A0ABV4YZ59</accession>
<sequence length="349" mass="37340">MKAAVWYGKKDIRVEERELPKIGSNEIKINVAWAGICGSDLHEYSHGPIQIPVEKEDPLTGKKAPLTLGHEFAGVVEEVGDKVTRYKKGDRVTVNPSITYGVKEDHLDIYDGYAAVGLHTDGAFADQVIVDEKSVYSVPDHLSLEDGALIEPMAVGVQAMKEVNLTIGQTVAVVGAGPIGLLTIIAAKAAGASKIIALDLSETRLQKAKELGATHIINSGEQDPVTAVKEIVPDGVDATFEVAGIEATFNQAVKMTGLRGIVNVVSIFAKPILFNPLNLTQSGVKITSTYAYEPITFQQTIDMMANGQLKPQGIVTGRIELDDIVEAGFEVLSNDKAQAKILVGISKEK</sequence>
<gene>
    <name evidence="8" type="ORF">P5G62_023785</name>
</gene>
<evidence type="ECO:0000256" key="1">
    <source>
        <dbReference type="ARBA" id="ARBA00001947"/>
    </source>
</evidence>
<comment type="caution">
    <text evidence="8">The sequence shown here is derived from an EMBL/GenBank/DDBJ whole genome shotgun (WGS) entry which is preliminary data.</text>
</comment>
<protein>
    <submittedName>
        <fullName evidence="8">2,3-butanediol dehydrogenase</fullName>
    </submittedName>
</protein>
<dbReference type="Pfam" id="PF00107">
    <property type="entry name" value="ADH_zinc_N"/>
    <property type="match status" value="1"/>
</dbReference>
<evidence type="ECO:0000256" key="3">
    <source>
        <dbReference type="ARBA" id="ARBA00022723"/>
    </source>
</evidence>
<dbReference type="InterPro" id="IPR002328">
    <property type="entry name" value="ADH_Zn_CS"/>
</dbReference>
<keyword evidence="9" id="KW-1185">Reference proteome</keyword>
<keyword evidence="4 6" id="KW-0862">Zinc</keyword>
<proteinExistence type="inferred from homology"/>
<evidence type="ECO:0000259" key="7">
    <source>
        <dbReference type="SMART" id="SM00829"/>
    </source>
</evidence>
<evidence type="ECO:0000313" key="8">
    <source>
        <dbReference type="EMBL" id="MFB3170131.1"/>
    </source>
</evidence>
<keyword evidence="3 6" id="KW-0479">Metal-binding</keyword>
<dbReference type="SUPFAM" id="SSF51735">
    <property type="entry name" value="NAD(P)-binding Rossmann-fold domains"/>
    <property type="match status" value="1"/>
</dbReference>
<dbReference type="EMBL" id="JAROBZ020000002">
    <property type="protein sequence ID" value="MFB3170131.1"/>
    <property type="molecule type" value="Genomic_DNA"/>
</dbReference>
<dbReference type="InterPro" id="IPR013154">
    <property type="entry name" value="ADH-like_N"/>
</dbReference>
<dbReference type="InterPro" id="IPR013149">
    <property type="entry name" value="ADH-like_C"/>
</dbReference>
<dbReference type="Gene3D" id="3.90.180.10">
    <property type="entry name" value="Medium-chain alcohol dehydrogenases, catalytic domain"/>
    <property type="match status" value="1"/>
</dbReference>
<evidence type="ECO:0000313" key="9">
    <source>
        <dbReference type="Proteomes" id="UP001241748"/>
    </source>
</evidence>
<dbReference type="SUPFAM" id="SSF50129">
    <property type="entry name" value="GroES-like"/>
    <property type="match status" value="1"/>
</dbReference>
<evidence type="ECO:0000256" key="2">
    <source>
        <dbReference type="ARBA" id="ARBA00008072"/>
    </source>
</evidence>
<dbReference type="CDD" id="cd08233">
    <property type="entry name" value="butanediol_DH_like"/>
    <property type="match status" value="1"/>
</dbReference>
<dbReference type="Proteomes" id="UP001241748">
    <property type="component" value="Unassembled WGS sequence"/>
</dbReference>
<dbReference type="PROSITE" id="PS00059">
    <property type="entry name" value="ADH_ZINC"/>
    <property type="match status" value="1"/>
</dbReference>
<dbReference type="PANTHER" id="PTHR43161:SF23">
    <property type="entry name" value="(R,R)-BUTANEDIOL DEHYDROGENASE-RELATED"/>
    <property type="match status" value="1"/>
</dbReference>
<evidence type="ECO:0000256" key="6">
    <source>
        <dbReference type="RuleBase" id="RU361277"/>
    </source>
</evidence>
<name>A0ABV4YZ59_9BACI</name>
<reference evidence="8 9" key="1">
    <citation type="submission" date="2024-05" db="EMBL/GenBank/DDBJ databases">
        <authorList>
            <person name="Venkateswaran K."/>
        </authorList>
    </citation>
    <scope>NUCLEOTIDE SEQUENCE [LARGE SCALE GENOMIC DNA]</scope>
    <source>
        <strain evidence="8 9">179-C4-2-HS</strain>
    </source>
</reference>
<evidence type="ECO:0000256" key="5">
    <source>
        <dbReference type="ARBA" id="ARBA00023002"/>
    </source>
</evidence>
<dbReference type="Pfam" id="PF08240">
    <property type="entry name" value="ADH_N"/>
    <property type="match status" value="1"/>
</dbReference>
<dbReference type="InterPro" id="IPR036291">
    <property type="entry name" value="NAD(P)-bd_dom_sf"/>
</dbReference>
<comment type="cofactor">
    <cofactor evidence="1 6">
        <name>Zn(2+)</name>
        <dbReference type="ChEBI" id="CHEBI:29105"/>
    </cofactor>
</comment>
<dbReference type="Gene3D" id="3.40.50.720">
    <property type="entry name" value="NAD(P)-binding Rossmann-like Domain"/>
    <property type="match status" value="1"/>
</dbReference>
<comment type="similarity">
    <text evidence="2 6">Belongs to the zinc-containing alcohol dehydrogenase family.</text>
</comment>
<evidence type="ECO:0000256" key="4">
    <source>
        <dbReference type="ARBA" id="ARBA00022833"/>
    </source>
</evidence>
<dbReference type="SMART" id="SM00829">
    <property type="entry name" value="PKS_ER"/>
    <property type="match status" value="1"/>
</dbReference>
<dbReference type="InterPro" id="IPR011032">
    <property type="entry name" value="GroES-like_sf"/>
</dbReference>
<dbReference type="RefSeq" id="WP_306074685.1">
    <property type="nucleotide sequence ID" value="NZ_JAROBZ020000002.1"/>
</dbReference>
<organism evidence="8 9">
    <name type="scientific">Neobacillus driksii</name>
    <dbReference type="NCBI Taxonomy" id="3035913"/>
    <lineage>
        <taxon>Bacteria</taxon>
        <taxon>Bacillati</taxon>
        <taxon>Bacillota</taxon>
        <taxon>Bacilli</taxon>
        <taxon>Bacillales</taxon>
        <taxon>Bacillaceae</taxon>
        <taxon>Neobacillus</taxon>
    </lineage>
</organism>
<dbReference type="PANTHER" id="PTHR43161">
    <property type="entry name" value="SORBITOL DEHYDROGENASE"/>
    <property type="match status" value="1"/>
</dbReference>
<feature type="domain" description="Enoyl reductase (ER)" evidence="7">
    <location>
        <begin position="8"/>
        <end position="343"/>
    </location>
</feature>